<evidence type="ECO:0000256" key="3">
    <source>
        <dbReference type="ARBA" id="ARBA00022679"/>
    </source>
</evidence>
<dbReference type="GO" id="GO:0005524">
    <property type="term" value="F:ATP binding"/>
    <property type="evidence" value="ECO:0007669"/>
    <property type="project" value="UniProtKB-UniRule"/>
</dbReference>
<dbReference type="PANTHER" id="PTHR24363:SF0">
    <property type="entry name" value="SERINE_THREONINE KINASE LIKE DOMAIN CONTAINING 1"/>
    <property type="match status" value="1"/>
</dbReference>
<sequence length="474" mass="53068">MLSQTVGGRYQILAQLGQGGFGKTYLALDIQRPGKPQCVVKHLKPLSNDEFTLREAKRLFDLEAATLESLGKHDQIPQLLAHFEEHQEFYLVQEFIPGHDLSEELPPRSNQLSQAEVIKLLKEILEVLKFVHQSNVIHRDIKPANIRRRNSDGRVVLIDFGAVKQISTQIANSHGQSSFTVAIGTPGYMPSEQANQVPQFSSDIYAVGVIGIQALTGLNPADFSGLGLPRNPNTGEIDWHHHAQISPQLTQIIDTMVRYDFRQRYLTAESALQALENLEKPAVTQVQKKPLSISAKKVFLGVGITAVVAIAIVLFSQFKTPTPIILTKEYSEDGVKIKYPEAWTRQDVKNPVTQELVIFLSPKQSDSDKFQEKLTISLEDLSSTLDESRNLFIQEIKNSVSEAKIVDSSETTLANKRANQLIFTGKDGENSLKNLQVWTLKGEQAYVITYTATIDDYERFLPTAEKMIQSFEIN</sequence>
<evidence type="ECO:0000313" key="13">
    <source>
        <dbReference type="Proteomes" id="UP000252107"/>
    </source>
</evidence>
<dbReference type="CDD" id="cd14014">
    <property type="entry name" value="STKc_PknB_like"/>
    <property type="match status" value="1"/>
</dbReference>
<evidence type="ECO:0000256" key="8">
    <source>
        <dbReference type="ARBA" id="ARBA00048679"/>
    </source>
</evidence>
<dbReference type="PANTHER" id="PTHR24363">
    <property type="entry name" value="SERINE/THREONINE PROTEIN KINASE"/>
    <property type="match status" value="1"/>
</dbReference>
<dbReference type="InterPro" id="IPR011009">
    <property type="entry name" value="Kinase-like_dom_sf"/>
</dbReference>
<dbReference type="Gene3D" id="3.40.1000.10">
    <property type="entry name" value="Mog1/PsbP, alpha/beta/alpha sandwich"/>
    <property type="match status" value="1"/>
</dbReference>
<dbReference type="PROSITE" id="PS50011">
    <property type="entry name" value="PROTEIN_KINASE_DOM"/>
    <property type="match status" value="1"/>
</dbReference>
<dbReference type="EC" id="2.7.11.1" evidence="1"/>
<dbReference type="InterPro" id="IPR017441">
    <property type="entry name" value="Protein_kinase_ATP_BS"/>
</dbReference>
<keyword evidence="6 9" id="KW-0067">ATP-binding</keyword>
<evidence type="ECO:0000313" key="12">
    <source>
        <dbReference type="EMBL" id="RCJ20741.1"/>
    </source>
</evidence>
<keyword evidence="3" id="KW-0808">Transferase</keyword>
<reference evidence="12" key="1">
    <citation type="submission" date="2016-04" db="EMBL/GenBank/DDBJ databases">
        <authorList>
            <person name="Tabuchi Yagui T.R."/>
        </authorList>
    </citation>
    <scope>NUCLEOTIDE SEQUENCE [LARGE SCALE GENOMIC DNA]</scope>
    <source>
        <strain evidence="12">NIES-26</strain>
    </source>
</reference>
<evidence type="ECO:0000256" key="4">
    <source>
        <dbReference type="ARBA" id="ARBA00022741"/>
    </source>
</evidence>
<dbReference type="AlphaFoldDB" id="A0A367QAE4"/>
<comment type="caution">
    <text evidence="12">The sequence shown here is derived from an EMBL/GenBank/DDBJ whole genome shotgun (WGS) entry which is preliminary data.</text>
</comment>
<evidence type="ECO:0000256" key="9">
    <source>
        <dbReference type="PROSITE-ProRule" id="PRU10141"/>
    </source>
</evidence>
<evidence type="ECO:0000256" key="1">
    <source>
        <dbReference type="ARBA" id="ARBA00012513"/>
    </source>
</evidence>
<organism evidence="12 13">
    <name type="scientific">Nostoc minutum NIES-26</name>
    <dbReference type="NCBI Taxonomy" id="1844469"/>
    <lineage>
        <taxon>Bacteria</taxon>
        <taxon>Bacillati</taxon>
        <taxon>Cyanobacteriota</taxon>
        <taxon>Cyanophyceae</taxon>
        <taxon>Nostocales</taxon>
        <taxon>Nostocaceae</taxon>
        <taxon>Nostoc</taxon>
    </lineage>
</organism>
<feature type="binding site" evidence="9">
    <location>
        <position position="41"/>
    </location>
    <ligand>
        <name>ATP</name>
        <dbReference type="ChEBI" id="CHEBI:30616"/>
    </ligand>
</feature>
<dbReference type="InterPro" id="IPR000719">
    <property type="entry name" value="Prot_kinase_dom"/>
</dbReference>
<keyword evidence="5 12" id="KW-0418">Kinase</keyword>
<dbReference type="Proteomes" id="UP000252107">
    <property type="component" value="Unassembled WGS sequence"/>
</dbReference>
<dbReference type="SMART" id="SM00220">
    <property type="entry name" value="S_TKc"/>
    <property type="match status" value="1"/>
</dbReference>
<protein>
    <recommendedName>
        <fullName evidence="1">non-specific serine/threonine protein kinase</fullName>
        <ecNumber evidence="1">2.7.11.1</ecNumber>
    </recommendedName>
</protein>
<feature type="transmembrane region" description="Helical" evidence="10">
    <location>
        <begin position="298"/>
        <end position="318"/>
    </location>
</feature>
<evidence type="ECO:0000256" key="6">
    <source>
        <dbReference type="ARBA" id="ARBA00022840"/>
    </source>
</evidence>
<dbReference type="EMBL" id="LXQD01000334">
    <property type="protein sequence ID" value="RCJ20741.1"/>
    <property type="molecule type" value="Genomic_DNA"/>
</dbReference>
<dbReference type="GO" id="GO:0004674">
    <property type="term" value="F:protein serine/threonine kinase activity"/>
    <property type="evidence" value="ECO:0007669"/>
    <property type="project" value="UniProtKB-KW"/>
</dbReference>
<keyword evidence="4 9" id="KW-0547">Nucleotide-binding</keyword>
<dbReference type="Pfam" id="PF00069">
    <property type="entry name" value="Pkinase"/>
    <property type="match status" value="1"/>
</dbReference>
<keyword evidence="2 12" id="KW-0723">Serine/threonine-protein kinase</keyword>
<dbReference type="PROSITE" id="PS00107">
    <property type="entry name" value="PROTEIN_KINASE_ATP"/>
    <property type="match status" value="1"/>
</dbReference>
<evidence type="ECO:0000256" key="5">
    <source>
        <dbReference type="ARBA" id="ARBA00022777"/>
    </source>
</evidence>
<keyword evidence="10" id="KW-0472">Membrane</keyword>
<keyword evidence="13" id="KW-1185">Reference proteome</keyword>
<dbReference type="Pfam" id="PF18933">
    <property type="entry name" value="PsbP_2"/>
    <property type="match status" value="1"/>
</dbReference>
<evidence type="ECO:0000256" key="7">
    <source>
        <dbReference type="ARBA" id="ARBA00047899"/>
    </source>
</evidence>
<keyword evidence="10" id="KW-0812">Transmembrane</keyword>
<keyword evidence="10" id="KW-1133">Transmembrane helix</keyword>
<evidence type="ECO:0000259" key="11">
    <source>
        <dbReference type="PROSITE" id="PS50011"/>
    </source>
</evidence>
<dbReference type="Gene3D" id="1.10.510.10">
    <property type="entry name" value="Transferase(Phosphotransferase) domain 1"/>
    <property type="match status" value="1"/>
</dbReference>
<comment type="catalytic activity">
    <reaction evidence="8">
        <text>L-seryl-[protein] + ATP = O-phospho-L-seryl-[protein] + ADP + H(+)</text>
        <dbReference type="Rhea" id="RHEA:17989"/>
        <dbReference type="Rhea" id="RHEA-COMP:9863"/>
        <dbReference type="Rhea" id="RHEA-COMP:11604"/>
        <dbReference type="ChEBI" id="CHEBI:15378"/>
        <dbReference type="ChEBI" id="CHEBI:29999"/>
        <dbReference type="ChEBI" id="CHEBI:30616"/>
        <dbReference type="ChEBI" id="CHEBI:83421"/>
        <dbReference type="ChEBI" id="CHEBI:456216"/>
        <dbReference type="EC" id="2.7.11.1"/>
    </reaction>
</comment>
<name>A0A367QAE4_9NOSO</name>
<proteinExistence type="predicted"/>
<dbReference type="SUPFAM" id="SSF56112">
    <property type="entry name" value="Protein kinase-like (PK-like)"/>
    <property type="match status" value="1"/>
</dbReference>
<comment type="catalytic activity">
    <reaction evidence="7">
        <text>L-threonyl-[protein] + ATP = O-phospho-L-threonyl-[protein] + ADP + H(+)</text>
        <dbReference type="Rhea" id="RHEA:46608"/>
        <dbReference type="Rhea" id="RHEA-COMP:11060"/>
        <dbReference type="Rhea" id="RHEA-COMP:11605"/>
        <dbReference type="ChEBI" id="CHEBI:15378"/>
        <dbReference type="ChEBI" id="CHEBI:30013"/>
        <dbReference type="ChEBI" id="CHEBI:30616"/>
        <dbReference type="ChEBI" id="CHEBI:61977"/>
        <dbReference type="ChEBI" id="CHEBI:456216"/>
        <dbReference type="EC" id="2.7.11.1"/>
    </reaction>
</comment>
<feature type="domain" description="Protein kinase" evidence="11">
    <location>
        <begin position="10"/>
        <end position="283"/>
    </location>
</feature>
<gene>
    <name evidence="12" type="ORF">A6770_31125</name>
</gene>
<evidence type="ECO:0000256" key="2">
    <source>
        <dbReference type="ARBA" id="ARBA00022527"/>
    </source>
</evidence>
<accession>A0A367QAE4</accession>
<evidence type="ECO:0000256" key="10">
    <source>
        <dbReference type="SAM" id="Phobius"/>
    </source>
</evidence>